<protein>
    <recommendedName>
        <fullName evidence="3">TMP repeat protein</fullName>
    </recommendedName>
</protein>
<gene>
    <name evidence="1" type="ORF">ANACOL_00547</name>
</gene>
<dbReference type="eggNOG" id="COG5412">
    <property type="taxonomic scope" value="Bacteria"/>
</dbReference>
<dbReference type="RefSeq" id="WP_006873957.1">
    <property type="nucleotide sequence ID" value="NZ_DS544175.1"/>
</dbReference>
<evidence type="ECO:0000313" key="1">
    <source>
        <dbReference type="EMBL" id="EDS12994.1"/>
    </source>
</evidence>
<dbReference type="Proteomes" id="UP000003803">
    <property type="component" value="Unassembled WGS sequence"/>
</dbReference>
<sequence length="798" mass="83572">MGVVRGAISIRDNMSAVLRSVRQEQSAFRRDVERTRRELQATWERRRTARLDATPANRAAQQLRQRLEPLRKKIVIAAAIKDMVSDKIRAVGNKVKAVGKMIATPIVKLKDGVTAGLSKIKSQITGLAKTVAIPVTLAATVVMGGAISQGAALEQSIGGVETLFKQDAGVVKANADAAFRTAGLSANAYMEQVTSFSASLISSLSGDTAKAATVADMALIDMADNANKFGTDMESIQSAYQGFAKQNYTMLDNLKLGYGGTKEEMQRLLSDAQKLTGIKYDIDNLADVYNAIHAVQENLGVTGTTAKEASETFSGSFSAMKAAAQNLMGNMAIGGDVTSSMKELVSTASTFLMDNAIPMVGRVITSLPEAIQTGIQIAAPKIKSLGAAIVQSLRDGIVSFLPSGMGGLVDDLFSAIGDFKSGFAAMRPQFASFGASVKTTLQQVSVAVMPAVTSIIHTVQAVIPTVLPVIQTVVSTIGQVISAAAPVISGLVQGIGTVISNLAPVFQTIFDGIGQKVGSVLEFVGGKMGWIQEIIGTAAPVVADILTTAWSVISPVLDIAVSVFKVLFNVVQTVFTGIANVVGSVWDKVKPIVEGIGNGLSWIADKIGGLFGFGGDGGGEVGSNAGGTNNWRGGPTWVGERGPELVELPKGSRVLPNKESVQVAKNAARPAVQGIIQNKTEKTVMYAAGGNFAPALDNIEKHLGAISDLLSQGLGAGNGSVLPYTPPDGEGGDIPPVRAGVPDRSMEEPPQKNIQITVDKLADQIIVREEADIDRIASAISKKLAEVARNMRPEPVRP</sequence>
<proteinExistence type="predicted"/>
<accession>B0P720</accession>
<dbReference type="AlphaFoldDB" id="B0P720"/>
<dbReference type="HOGENOM" id="CLU_360077_0_0_9"/>
<evidence type="ECO:0000313" key="2">
    <source>
        <dbReference type="Proteomes" id="UP000003803"/>
    </source>
</evidence>
<keyword evidence="2" id="KW-1185">Reference proteome</keyword>
<evidence type="ECO:0008006" key="3">
    <source>
        <dbReference type="Google" id="ProtNLM"/>
    </source>
</evidence>
<comment type="caution">
    <text evidence="1">The sequence shown here is derived from an EMBL/GenBank/DDBJ whole genome shotgun (WGS) entry which is preliminary data.</text>
</comment>
<reference evidence="1" key="1">
    <citation type="submission" date="2007-11" db="EMBL/GenBank/DDBJ databases">
        <authorList>
            <person name="Fulton L."/>
            <person name="Clifton S."/>
            <person name="Fulton B."/>
            <person name="Xu J."/>
            <person name="Minx P."/>
            <person name="Pepin K.H."/>
            <person name="Johnson M."/>
            <person name="Thiruvilangam P."/>
            <person name="Bhonagiri V."/>
            <person name="Nash W.E."/>
            <person name="Mardis E.R."/>
            <person name="Wilson R.K."/>
        </authorList>
    </citation>
    <scope>NUCLEOTIDE SEQUENCE [LARGE SCALE GENOMIC DNA]</scope>
    <source>
        <strain evidence="1">DSM 17241</strain>
    </source>
</reference>
<dbReference type="eggNOG" id="COG1511">
    <property type="taxonomic scope" value="Bacteria"/>
</dbReference>
<dbReference type="EMBL" id="ABGD02000005">
    <property type="protein sequence ID" value="EDS12994.1"/>
    <property type="molecule type" value="Genomic_DNA"/>
</dbReference>
<name>B0P720_9FIRM</name>
<organism evidence="1 2">
    <name type="scientific">Anaerotruncus colihominis DSM 17241</name>
    <dbReference type="NCBI Taxonomy" id="445972"/>
    <lineage>
        <taxon>Bacteria</taxon>
        <taxon>Bacillati</taxon>
        <taxon>Bacillota</taxon>
        <taxon>Clostridia</taxon>
        <taxon>Eubacteriales</taxon>
        <taxon>Oscillospiraceae</taxon>
        <taxon>Anaerotruncus</taxon>
    </lineage>
</organism>
<reference evidence="1" key="2">
    <citation type="submission" date="2013-09" db="EMBL/GenBank/DDBJ databases">
        <title>Draft genome sequence of Anaerotruncus colihominis(DSM 17241).</title>
        <authorList>
            <person name="Sudarsanam P."/>
            <person name="Ley R."/>
            <person name="Guruge J."/>
            <person name="Turnbaugh P.J."/>
            <person name="Mahowald M."/>
            <person name="Liep D."/>
            <person name="Gordon J."/>
        </authorList>
    </citation>
    <scope>NUCLEOTIDE SEQUENCE</scope>
    <source>
        <strain evidence="1">DSM 17241</strain>
    </source>
</reference>